<keyword evidence="3" id="KW-1185">Reference proteome</keyword>
<dbReference type="AlphaFoldDB" id="A0A9W9YHW7"/>
<feature type="region of interest" description="Disordered" evidence="1">
    <location>
        <begin position="43"/>
        <end position="99"/>
    </location>
</feature>
<reference evidence="2" key="1">
    <citation type="submission" date="2023-01" db="EMBL/GenBank/DDBJ databases">
        <title>Genome assembly of the deep-sea coral Lophelia pertusa.</title>
        <authorList>
            <person name="Herrera S."/>
            <person name="Cordes E."/>
        </authorList>
    </citation>
    <scope>NUCLEOTIDE SEQUENCE</scope>
    <source>
        <strain evidence="2">USNM1676648</strain>
        <tissue evidence="2">Polyp</tissue>
    </source>
</reference>
<feature type="compositionally biased region" description="Basic and acidic residues" evidence="1">
    <location>
        <begin position="79"/>
        <end position="95"/>
    </location>
</feature>
<gene>
    <name evidence="2" type="ORF">OS493_037740</name>
</gene>
<proteinExistence type="predicted"/>
<feature type="compositionally biased region" description="Polar residues" evidence="1">
    <location>
        <begin position="45"/>
        <end position="63"/>
    </location>
</feature>
<organism evidence="2 3">
    <name type="scientific">Desmophyllum pertusum</name>
    <dbReference type="NCBI Taxonomy" id="174260"/>
    <lineage>
        <taxon>Eukaryota</taxon>
        <taxon>Metazoa</taxon>
        <taxon>Cnidaria</taxon>
        <taxon>Anthozoa</taxon>
        <taxon>Hexacorallia</taxon>
        <taxon>Scleractinia</taxon>
        <taxon>Caryophylliina</taxon>
        <taxon>Caryophylliidae</taxon>
        <taxon>Desmophyllum</taxon>
    </lineage>
</organism>
<dbReference type="Proteomes" id="UP001163046">
    <property type="component" value="Unassembled WGS sequence"/>
</dbReference>
<dbReference type="EMBL" id="MU827377">
    <property type="protein sequence ID" value="KAJ7350219.1"/>
    <property type="molecule type" value="Genomic_DNA"/>
</dbReference>
<evidence type="ECO:0000313" key="3">
    <source>
        <dbReference type="Proteomes" id="UP001163046"/>
    </source>
</evidence>
<comment type="caution">
    <text evidence="2">The sequence shown here is derived from an EMBL/GenBank/DDBJ whole genome shotgun (WGS) entry which is preliminary data.</text>
</comment>
<protein>
    <submittedName>
        <fullName evidence="2">Uncharacterized protein</fullName>
    </submittedName>
</protein>
<evidence type="ECO:0000313" key="2">
    <source>
        <dbReference type="EMBL" id="KAJ7350219.1"/>
    </source>
</evidence>
<name>A0A9W9YHW7_9CNID</name>
<accession>A0A9W9YHW7</accession>
<sequence>MGRFRKKELLWGVHSVVVLLSYSNKKALTDFELLGKPVLSDMGSAFSSTPQQADRSPSGTCGSTAAHRSPVFRRSTYQSDKKSIKTPKKREDVSAVRDVSASKRAGPLAAVLANPKVQEAVVEKGIDGGRKVSGQTTTDH</sequence>
<evidence type="ECO:0000256" key="1">
    <source>
        <dbReference type="SAM" id="MobiDB-lite"/>
    </source>
</evidence>